<accession>M1JL67</accession>
<evidence type="ECO:0000256" key="4">
    <source>
        <dbReference type="ARBA" id="ARBA00022741"/>
    </source>
</evidence>
<evidence type="ECO:0000256" key="2">
    <source>
        <dbReference type="ARBA" id="ARBA00022527"/>
    </source>
</evidence>
<comment type="catalytic activity">
    <reaction evidence="8">
        <text>L-seryl-[protein] + ATP = O-phospho-L-seryl-[protein] + ADP + H(+)</text>
        <dbReference type="Rhea" id="RHEA:17989"/>
        <dbReference type="Rhea" id="RHEA-COMP:9863"/>
        <dbReference type="Rhea" id="RHEA-COMP:11604"/>
        <dbReference type="ChEBI" id="CHEBI:15378"/>
        <dbReference type="ChEBI" id="CHEBI:29999"/>
        <dbReference type="ChEBI" id="CHEBI:30616"/>
        <dbReference type="ChEBI" id="CHEBI:83421"/>
        <dbReference type="ChEBI" id="CHEBI:456216"/>
        <dbReference type="EC" id="2.7.11.11"/>
    </reaction>
</comment>
<comment type="catalytic activity">
    <reaction evidence="7">
        <text>L-threonyl-[protein] + ATP = O-phospho-L-threonyl-[protein] + ADP + H(+)</text>
        <dbReference type="Rhea" id="RHEA:46608"/>
        <dbReference type="Rhea" id="RHEA-COMP:11060"/>
        <dbReference type="Rhea" id="RHEA-COMP:11605"/>
        <dbReference type="ChEBI" id="CHEBI:15378"/>
        <dbReference type="ChEBI" id="CHEBI:30013"/>
        <dbReference type="ChEBI" id="CHEBI:30616"/>
        <dbReference type="ChEBI" id="CHEBI:61977"/>
        <dbReference type="ChEBI" id="CHEBI:456216"/>
        <dbReference type="EC" id="2.7.11.11"/>
    </reaction>
</comment>
<dbReference type="EMBL" id="KC513615">
    <property type="protein sequence ID" value="AGE96279.1"/>
    <property type="molecule type" value="Genomic_DNA"/>
</dbReference>
<evidence type="ECO:0000256" key="6">
    <source>
        <dbReference type="ARBA" id="ARBA00022840"/>
    </source>
</evidence>
<dbReference type="VEuPathDB" id="MicrosporidiaDB:ECU10_0570"/>
<dbReference type="InterPro" id="IPR011009">
    <property type="entry name" value="Kinase-like_dom_sf"/>
</dbReference>
<keyword evidence="3" id="KW-0808">Transferase</keyword>
<keyword evidence="6" id="KW-0067">ATP-binding</keyword>
<gene>
    <name evidence="10" type="ORF">ECU10_0570</name>
</gene>
<reference evidence="10" key="1">
    <citation type="journal article" date="2013" name="Eukaryot. Cell">
        <title>Extremely Reduced Levels of Heterozygosity in the Vertebrate Pathogen Encephalitozoon cuniculi.</title>
        <authorList>
            <person name="Selman M."/>
            <person name="Sak B."/>
            <person name="Kvac M."/>
            <person name="Farinelli L."/>
            <person name="Weiss L.M."/>
            <person name="Corradi N."/>
        </authorList>
    </citation>
    <scope>NUCLEOTIDE SEQUENCE</scope>
</reference>
<dbReference type="SUPFAM" id="SSF56112">
    <property type="entry name" value="Protein kinase-like (PK-like)"/>
    <property type="match status" value="1"/>
</dbReference>
<dbReference type="VEuPathDB" id="MicrosporidiaDB:AEWR_100480"/>
<sequence>MPSKLPDRNAHRMIRKEDIMCVEKTGFGPFWEEFLVFIEVGERIGGLYGLRVMKKKKIVDYGEQNMMHHEYYVRSRIRHSFLINTICGFQDYEHLFLLSEQSQNYLIKLINSEGRFSAKVSRFYLAEILLAIQHLHSKGLSYGFLSPSNMMIGDDGHIKLKYDFLNRIDCVVGDPERNVEYASIDYKERGEISPVSDYWSMGIILYYMLVGVTPFAAPDTALVVARIRRGRIEFPEFLDENARDLISRLLAVSPRDRLGYAEGDAETIRRHPFFGGMNWEEVLQKKVAPPFLFNTTRKECFSRSANLKVLYTTDYLPDQKDGYGQTFRGYGATYAPDTYRKIWRCGYI</sequence>
<dbReference type="InterPro" id="IPR000719">
    <property type="entry name" value="Prot_kinase_dom"/>
</dbReference>
<dbReference type="VEuPathDB" id="MicrosporidiaDB:AEWQ_100480"/>
<dbReference type="GO" id="GO:0005952">
    <property type="term" value="C:cAMP-dependent protein kinase complex"/>
    <property type="evidence" value="ECO:0007669"/>
    <property type="project" value="TreeGrafter"/>
</dbReference>
<feature type="domain" description="Protein kinase" evidence="9">
    <location>
        <begin position="19"/>
        <end position="274"/>
    </location>
</feature>
<dbReference type="SMART" id="SM00220">
    <property type="entry name" value="S_TKc"/>
    <property type="match status" value="1"/>
</dbReference>
<keyword evidence="4" id="KW-0547">Nucleotide-binding</keyword>
<evidence type="ECO:0000259" key="9">
    <source>
        <dbReference type="PROSITE" id="PS50011"/>
    </source>
</evidence>
<evidence type="ECO:0000256" key="1">
    <source>
        <dbReference type="ARBA" id="ARBA00012444"/>
    </source>
</evidence>
<dbReference type="PROSITE" id="PS50011">
    <property type="entry name" value="PROTEIN_KINASE_DOM"/>
    <property type="match status" value="1"/>
</dbReference>
<evidence type="ECO:0000256" key="3">
    <source>
        <dbReference type="ARBA" id="ARBA00022679"/>
    </source>
</evidence>
<dbReference type="Pfam" id="PF00069">
    <property type="entry name" value="Pkinase"/>
    <property type="match status" value="1"/>
</dbReference>
<dbReference type="AlphaFoldDB" id="M1JL67"/>
<dbReference type="EC" id="2.7.11.11" evidence="1"/>
<name>M1JL67_ENCCN</name>
<proteinExistence type="predicted"/>
<organism evidence="10">
    <name type="scientific">Encephalitozoon cuniculi</name>
    <name type="common">Microsporidian parasite</name>
    <dbReference type="NCBI Taxonomy" id="6035"/>
    <lineage>
        <taxon>Eukaryota</taxon>
        <taxon>Fungi</taxon>
        <taxon>Fungi incertae sedis</taxon>
        <taxon>Microsporidia</taxon>
        <taxon>Unikaryonidae</taxon>
        <taxon>Encephalitozoon</taxon>
    </lineage>
</organism>
<evidence type="ECO:0000256" key="8">
    <source>
        <dbReference type="ARBA" id="ARBA00047454"/>
    </source>
</evidence>
<dbReference type="GO" id="GO:0004691">
    <property type="term" value="F:cAMP-dependent protein kinase activity"/>
    <property type="evidence" value="ECO:0007669"/>
    <property type="project" value="UniProtKB-EC"/>
</dbReference>
<protein>
    <recommendedName>
        <fullName evidence="1">cAMP-dependent protein kinase</fullName>
        <ecNumber evidence="1">2.7.11.11</ecNumber>
    </recommendedName>
</protein>
<dbReference type="GO" id="GO:0005524">
    <property type="term" value="F:ATP binding"/>
    <property type="evidence" value="ECO:0007669"/>
    <property type="project" value="UniProtKB-KW"/>
</dbReference>
<evidence type="ECO:0000256" key="5">
    <source>
        <dbReference type="ARBA" id="ARBA00022777"/>
    </source>
</evidence>
<dbReference type="VEuPathDB" id="MicrosporidiaDB:AEWD_100480"/>
<dbReference type="Gene3D" id="1.10.510.10">
    <property type="entry name" value="Transferase(Phosphotransferase) domain 1"/>
    <property type="match status" value="1"/>
</dbReference>
<evidence type="ECO:0000256" key="7">
    <source>
        <dbReference type="ARBA" id="ARBA00047292"/>
    </source>
</evidence>
<dbReference type="PANTHER" id="PTHR24353">
    <property type="entry name" value="CYCLIC NUCLEOTIDE-DEPENDENT PROTEIN KINASE"/>
    <property type="match status" value="1"/>
</dbReference>
<dbReference type="Gene3D" id="3.30.200.20">
    <property type="entry name" value="Phosphorylase Kinase, domain 1"/>
    <property type="match status" value="1"/>
</dbReference>
<keyword evidence="5 10" id="KW-0418">Kinase</keyword>
<evidence type="ECO:0000313" key="10">
    <source>
        <dbReference type="EMBL" id="AGE96279.1"/>
    </source>
</evidence>
<keyword evidence="2" id="KW-0723">Serine/threonine-protein kinase</keyword>
<dbReference type="VEuPathDB" id="MicrosporidiaDB:M970_100480"/>